<dbReference type="OrthoDB" id="1840940at2759"/>
<dbReference type="EMBL" id="JXTB01000872">
    <property type="protein sequence ID" value="PON32077.1"/>
    <property type="molecule type" value="Genomic_DNA"/>
</dbReference>
<dbReference type="STRING" id="3476.A0A2P5A6A2"/>
<protein>
    <submittedName>
        <fullName evidence="2">Small auxin-up RNA</fullName>
    </submittedName>
</protein>
<evidence type="ECO:0000313" key="3">
    <source>
        <dbReference type="Proteomes" id="UP000237105"/>
    </source>
</evidence>
<proteinExistence type="inferred from homology"/>
<evidence type="ECO:0000256" key="1">
    <source>
        <dbReference type="ARBA" id="ARBA00006974"/>
    </source>
</evidence>
<dbReference type="Proteomes" id="UP000237105">
    <property type="component" value="Unassembled WGS sequence"/>
</dbReference>
<dbReference type="PANTHER" id="PTHR31374:SF45">
    <property type="entry name" value="SAUR FAMILY PROTEIN"/>
    <property type="match status" value="1"/>
</dbReference>
<dbReference type="GO" id="GO:0009733">
    <property type="term" value="P:response to auxin"/>
    <property type="evidence" value="ECO:0007669"/>
    <property type="project" value="InterPro"/>
</dbReference>
<keyword evidence="3" id="KW-1185">Reference proteome</keyword>
<comment type="caution">
    <text evidence="2">The sequence shown here is derived from an EMBL/GenBank/DDBJ whole genome shotgun (WGS) entry which is preliminary data.</text>
</comment>
<dbReference type="AlphaFoldDB" id="A0A2P5A6A2"/>
<gene>
    <name evidence="2" type="ORF">PanWU01x14_364520</name>
</gene>
<organism evidence="2 3">
    <name type="scientific">Parasponia andersonii</name>
    <name type="common">Sponia andersonii</name>
    <dbReference type="NCBI Taxonomy" id="3476"/>
    <lineage>
        <taxon>Eukaryota</taxon>
        <taxon>Viridiplantae</taxon>
        <taxon>Streptophyta</taxon>
        <taxon>Embryophyta</taxon>
        <taxon>Tracheophyta</taxon>
        <taxon>Spermatophyta</taxon>
        <taxon>Magnoliopsida</taxon>
        <taxon>eudicotyledons</taxon>
        <taxon>Gunneridae</taxon>
        <taxon>Pentapetalae</taxon>
        <taxon>rosids</taxon>
        <taxon>fabids</taxon>
        <taxon>Rosales</taxon>
        <taxon>Cannabaceae</taxon>
        <taxon>Parasponia</taxon>
    </lineage>
</organism>
<name>A0A2P5A6A2_PARAD</name>
<accession>A0A2P5A6A2</accession>
<reference evidence="3" key="1">
    <citation type="submission" date="2016-06" db="EMBL/GenBank/DDBJ databases">
        <title>Parallel loss of symbiosis genes in relatives of nitrogen-fixing non-legume Parasponia.</title>
        <authorList>
            <person name="Van Velzen R."/>
            <person name="Holmer R."/>
            <person name="Bu F."/>
            <person name="Rutten L."/>
            <person name="Van Zeijl A."/>
            <person name="Liu W."/>
            <person name="Santuari L."/>
            <person name="Cao Q."/>
            <person name="Sharma T."/>
            <person name="Shen D."/>
            <person name="Roswanjaya Y."/>
            <person name="Wardhani T."/>
            <person name="Kalhor M.S."/>
            <person name="Jansen J."/>
            <person name="Van den Hoogen J."/>
            <person name="Gungor B."/>
            <person name="Hartog M."/>
            <person name="Hontelez J."/>
            <person name="Verver J."/>
            <person name="Yang W.-C."/>
            <person name="Schijlen E."/>
            <person name="Repin R."/>
            <person name="Schilthuizen M."/>
            <person name="Schranz E."/>
            <person name="Heidstra R."/>
            <person name="Miyata K."/>
            <person name="Fedorova E."/>
            <person name="Kohlen W."/>
            <person name="Bisseling T."/>
            <person name="Smit S."/>
            <person name="Geurts R."/>
        </authorList>
    </citation>
    <scope>NUCLEOTIDE SEQUENCE [LARGE SCALE GENOMIC DNA]</scope>
    <source>
        <strain evidence="3">cv. WU1-14</strain>
    </source>
</reference>
<evidence type="ECO:0000313" key="2">
    <source>
        <dbReference type="EMBL" id="PON32077.1"/>
    </source>
</evidence>
<comment type="similarity">
    <text evidence="1">Belongs to the ARG7 family.</text>
</comment>
<dbReference type="Pfam" id="PF02519">
    <property type="entry name" value="Auxin_inducible"/>
    <property type="match status" value="1"/>
</dbReference>
<dbReference type="PANTHER" id="PTHR31374">
    <property type="entry name" value="AUXIN-INDUCED PROTEIN-LIKE-RELATED"/>
    <property type="match status" value="1"/>
</dbReference>
<dbReference type="InterPro" id="IPR003676">
    <property type="entry name" value="SAUR_fam"/>
</dbReference>
<sequence>MRIFLKVKYFLTTCFTKCGKEGTPIARKQVLRDRNMAKRVFSVPKDVPKGHLVVYVGEEFKRYVINITLLKHPLFQELLDHVEEVFQFANGSRLCIPCSEHVFLSVLQCINISERARRLVFDLVNDLGASEDADEDAESAGLVEDLGDVGWCWFGFAWRGLNQGHFGGSLNRGYCFSWLNRGLNRWFGWRLGWGLSHVARRGLSRRLSGSFSEMAEEKE</sequence>